<comment type="subcellular location">
    <subcellularLocation>
        <location evidence="1">Membrane</location>
        <topology evidence="1">Multi-pass membrane protein</topology>
    </subcellularLocation>
</comment>
<sequence>MQAILDDVRVAAPARRMSVGEWFLVALCAVVMVVDGFDAQAIAFAAPLMMKSWGASSTSFGYVFSAGILGLMFGAMALAWVGDRLGHKPVLILSLFGVVVGTLSSSACSSVTSLIVMRFVTGLTLGGVMPLVIALVSSQGPEHMRSRLITISVCGYPLGGALGGFVAGPVVSHWGWQAIFYVGSTVAVVLLPLVIWKVPSTVGGNAISHEGSVGEHAHKRQPLKNLFSRGYAVATLFLWITCFCNLVANYFLISWLPTVIHQAGMSLSVAAISTGMFSIGGVTGAIVLSWIMDHVEARRVIWMSFLAAAAFISLYYFASSAAAYVTVSALSGVFIIGCQISFNAYVSRFYPLDSKATGVGWALGIGRLGGVVGPLVGPWLLGIHGMTISALLLTTAILPLTSALAMFLVRTPVREHEH</sequence>
<accession>A0ABW9A3C9</accession>
<keyword evidence="3 5" id="KW-1133">Transmembrane helix</keyword>
<dbReference type="InterPro" id="IPR020846">
    <property type="entry name" value="MFS_dom"/>
</dbReference>
<dbReference type="InterPro" id="IPR011701">
    <property type="entry name" value="MFS"/>
</dbReference>
<feature type="transmembrane region" description="Helical" evidence="5">
    <location>
        <begin position="300"/>
        <end position="318"/>
    </location>
</feature>
<dbReference type="PROSITE" id="PS50850">
    <property type="entry name" value="MFS"/>
    <property type="match status" value="1"/>
</dbReference>
<dbReference type="CDD" id="cd17365">
    <property type="entry name" value="MFS_PcaK_like"/>
    <property type="match status" value="1"/>
</dbReference>
<dbReference type="EMBL" id="JAQQFN010000057">
    <property type="protein sequence ID" value="MFL9889041.1"/>
    <property type="molecule type" value="Genomic_DNA"/>
</dbReference>
<evidence type="ECO:0000256" key="1">
    <source>
        <dbReference type="ARBA" id="ARBA00004141"/>
    </source>
</evidence>
<feature type="transmembrane region" description="Helical" evidence="5">
    <location>
        <begin position="22"/>
        <end position="48"/>
    </location>
</feature>
<gene>
    <name evidence="7" type="ORF">PQR66_38885</name>
</gene>
<feature type="transmembrane region" description="Helical" evidence="5">
    <location>
        <begin position="148"/>
        <end position="168"/>
    </location>
</feature>
<keyword evidence="4 5" id="KW-0472">Membrane</keyword>
<dbReference type="Gene3D" id="1.20.1250.20">
    <property type="entry name" value="MFS general substrate transporter like domains"/>
    <property type="match status" value="1"/>
</dbReference>
<evidence type="ECO:0000313" key="8">
    <source>
        <dbReference type="Proteomes" id="UP001629249"/>
    </source>
</evidence>
<feature type="transmembrane region" description="Helical" evidence="5">
    <location>
        <begin position="174"/>
        <end position="196"/>
    </location>
</feature>
<evidence type="ECO:0000256" key="5">
    <source>
        <dbReference type="SAM" id="Phobius"/>
    </source>
</evidence>
<dbReference type="PANTHER" id="PTHR23508">
    <property type="entry name" value="CARBOXYLIC ACID TRANSPORTER PROTEIN HOMOLOG"/>
    <property type="match status" value="1"/>
</dbReference>
<keyword evidence="2 5" id="KW-0812">Transmembrane</keyword>
<evidence type="ECO:0000256" key="4">
    <source>
        <dbReference type="ARBA" id="ARBA00023136"/>
    </source>
</evidence>
<feature type="transmembrane region" description="Helical" evidence="5">
    <location>
        <begin position="387"/>
        <end position="409"/>
    </location>
</feature>
<feature type="transmembrane region" description="Helical" evidence="5">
    <location>
        <begin position="324"/>
        <end position="346"/>
    </location>
</feature>
<feature type="transmembrane region" description="Helical" evidence="5">
    <location>
        <begin position="89"/>
        <end position="107"/>
    </location>
</feature>
<evidence type="ECO:0000256" key="2">
    <source>
        <dbReference type="ARBA" id="ARBA00022692"/>
    </source>
</evidence>
<name>A0ABW9A3C9_9BURK</name>
<proteinExistence type="predicted"/>
<organism evidence="7 8">
    <name type="scientific">Paraburkholderia agricolaris</name>
    <dbReference type="NCBI Taxonomy" id="2152888"/>
    <lineage>
        <taxon>Bacteria</taxon>
        <taxon>Pseudomonadati</taxon>
        <taxon>Pseudomonadota</taxon>
        <taxon>Betaproteobacteria</taxon>
        <taxon>Burkholderiales</taxon>
        <taxon>Burkholderiaceae</taxon>
        <taxon>Paraburkholderia</taxon>
    </lineage>
</organism>
<dbReference type="Proteomes" id="UP001629249">
    <property type="component" value="Unassembled WGS sequence"/>
</dbReference>
<feature type="domain" description="Major facilitator superfamily (MFS) profile" evidence="6">
    <location>
        <begin position="24"/>
        <end position="414"/>
    </location>
</feature>
<comment type="caution">
    <text evidence="7">The sequence shown here is derived from an EMBL/GenBank/DDBJ whole genome shotgun (WGS) entry which is preliminary data.</text>
</comment>
<dbReference type="PANTHER" id="PTHR23508:SF10">
    <property type="entry name" value="CARBOXYLIC ACID TRANSPORTER PROTEIN HOMOLOG"/>
    <property type="match status" value="1"/>
</dbReference>
<dbReference type="RefSeq" id="WP_408336116.1">
    <property type="nucleotide sequence ID" value="NZ_JAQQFH010000065.1"/>
</dbReference>
<reference evidence="7 8" key="1">
    <citation type="journal article" date="2024" name="Chem. Sci.">
        <title>Discovery of megapolipeptins by genome mining of a Burkholderiales bacteria collection.</title>
        <authorList>
            <person name="Paulo B.S."/>
            <person name="Recchia M.J.J."/>
            <person name="Lee S."/>
            <person name="Fergusson C.H."/>
            <person name="Romanowski S.B."/>
            <person name="Hernandez A."/>
            <person name="Krull N."/>
            <person name="Liu D.Y."/>
            <person name="Cavanagh H."/>
            <person name="Bos A."/>
            <person name="Gray C.A."/>
            <person name="Murphy B.T."/>
            <person name="Linington R.G."/>
            <person name="Eustaquio A.S."/>
        </authorList>
    </citation>
    <scope>NUCLEOTIDE SEQUENCE [LARGE SCALE GENOMIC DNA]</scope>
    <source>
        <strain evidence="7 8">RL16-012-BIC-B</strain>
    </source>
</reference>
<evidence type="ECO:0000259" key="6">
    <source>
        <dbReference type="PROSITE" id="PS50850"/>
    </source>
</evidence>
<keyword evidence="8" id="KW-1185">Reference proteome</keyword>
<evidence type="ECO:0000313" key="7">
    <source>
        <dbReference type="EMBL" id="MFL9889041.1"/>
    </source>
</evidence>
<feature type="transmembrane region" description="Helical" evidence="5">
    <location>
        <begin position="230"/>
        <end position="253"/>
    </location>
</feature>
<feature type="transmembrane region" description="Helical" evidence="5">
    <location>
        <begin position="265"/>
        <end position="288"/>
    </location>
</feature>
<evidence type="ECO:0000256" key="3">
    <source>
        <dbReference type="ARBA" id="ARBA00022989"/>
    </source>
</evidence>
<feature type="transmembrane region" description="Helical" evidence="5">
    <location>
        <begin position="358"/>
        <end position="381"/>
    </location>
</feature>
<feature type="transmembrane region" description="Helical" evidence="5">
    <location>
        <begin position="60"/>
        <end position="82"/>
    </location>
</feature>
<feature type="transmembrane region" description="Helical" evidence="5">
    <location>
        <begin position="113"/>
        <end position="136"/>
    </location>
</feature>
<protein>
    <submittedName>
        <fullName evidence="7">MFS transporter</fullName>
    </submittedName>
</protein>
<dbReference type="Pfam" id="PF07690">
    <property type="entry name" value="MFS_1"/>
    <property type="match status" value="1"/>
</dbReference>
<dbReference type="InterPro" id="IPR036259">
    <property type="entry name" value="MFS_trans_sf"/>
</dbReference>
<dbReference type="SUPFAM" id="SSF103473">
    <property type="entry name" value="MFS general substrate transporter"/>
    <property type="match status" value="1"/>
</dbReference>